<dbReference type="InterPro" id="IPR010071">
    <property type="entry name" value="AA_adenyl_dom"/>
</dbReference>
<organism evidence="8 9">
    <name type="scientific">Paractinoplanes brasiliensis</name>
    <dbReference type="NCBI Taxonomy" id="52695"/>
    <lineage>
        <taxon>Bacteria</taxon>
        <taxon>Bacillati</taxon>
        <taxon>Actinomycetota</taxon>
        <taxon>Actinomycetes</taxon>
        <taxon>Micromonosporales</taxon>
        <taxon>Micromonosporaceae</taxon>
        <taxon>Paractinoplanes</taxon>
    </lineage>
</organism>
<dbReference type="SUPFAM" id="SSF52777">
    <property type="entry name" value="CoA-dependent acyltransferases"/>
    <property type="match status" value="8"/>
</dbReference>
<proteinExistence type="predicted"/>
<dbReference type="CDD" id="cd17646">
    <property type="entry name" value="A_NRPS_AB3403-like"/>
    <property type="match status" value="1"/>
</dbReference>
<dbReference type="InterPro" id="IPR000873">
    <property type="entry name" value="AMP-dep_synth/lig_dom"/>
</dbReference>
<dbReference type="InterPro" id="IPR023213">
    <property type="entry name" value="CAT-like_dom_sf"/>
</dbReference>
<dbReference type="FunFam" id="1.10.1200.10:FF:000016">
    <property type="entry name" value="Non-ribosomal peptide synthase"/>
    <property type="match status" value="1"/>
</dbReference>
<dbReference type="NCBIfam" id="NF003417">
    <property type="entry name" value="PRK04813.1"/>
    <property type="match status" value="3"/>
</dbReference>
<dbReference type="GO" id="GO:0008610">
    <property type="term" value="P:lipid biosynthetic process"/>
    <property type="evidence" value="ECO:0007669"/>
    <property type="project" value="UniProtKB-ARBA"/>
</dbReference>
<gene>
    <name evidence="8" type="ORF">C8E87_5781</name>
</gene>
<dbReference type="Gene3D" id="3.30.559.30">
    <property type="entry name" value="Nonribosomal peptide synthetase, condensation domain"/>
    <property type="match status" value="4"/>
</dbReference>
<comment type="cofactor">
    <cofactor evidence="1">
        <name>pantetheine 4'-phosphate</name>
        <dbReference type="ChEBI" id="CHEBI:47942"/>
    </cofactor>
</comment>
<feature type="domain" description="Carrier" evidence="7">
    <location>
        <begin position="3077"/>
        <end position="3151"/>
    </location>
</feature>
<accession>A0A4R6JZ13</accession>
<dbReference type="Pfam" id="PF13193">
    <property type="entry name" value="AMP-binding_C"/>
    <property type="match status" value="3"/>
</dbReference>
<dbReference type="RefSeq" id="WP_133875961.1">
    <property type="nucleotide sequence ID" value="NZ_BOMD01000113.1"/>
</dbReference>
<dbReference type="InterPro" id="IPR045851">
    <property type="entry name" value="AMP-bd_C_sf"/>
</dbReference>
<dbReference type="GO" id="GO:0005829">
    <property type="term" value="C:cytosol"/>
    <property type="evidence" value="ECO:0007669"/>
    <property type="project" value="TreeGrafter"/>
</dbReference>
<dbReference type="PROSITE" id="PS50075">
    <property type="entry name" value="CARRIER"/>
    <property type="match status" value="3"/>
</dbReference>
<feature type="domain" description="Carrier" evidence="7">
    <location>
        <begin position="958"/>
        <end position="1032"/>
    </location>
</feature>
<dbReference type="Gene3D" id="3.40.50.980">
    <property type="match status" value="4"/>
</dbReference>
<dbReference type="Pfam" id="PF00550">
    <property type="entry name" value="PP-binding"/>
    <property type="match status" value="3"/>
</dbReference>
<feature type="domain" description="Carrier" evidence="7">
    <location>
        <begin position="2010"/>
        <end position="2085"/>
    </location>
</feature>
<dbReference type="InterPro" id="IPR006162">
    <property type="entry name" value="Ppantetheine_attach_site"/>
</dbReference>
<dbReference type="GO" id="GO:0031177">
    <property type="term" value="F:phosphopantetheine binding"/>
    <property type="evidence" value="ECO:0007669"/>
    <property type="project" value="InterPro"/>
</dbReference>
<dbReference type="GO" id="GO:0072330">
    <property type="term" value="P:monocarboxylic acid biosynthetic process"/>
    <property type="evidence" value="ECO:0007669"/>
    <property type="project" value="UniProtKB-ARBA"/>
</dbReference>
<comment type="caution">
    <text evidence="8">The sequence shown here is derived from an EMBL/GenBank/DDBJ whole genome shotgun (WGS) entry which is preliminary data.</text>
</comment>
<reference evidence="8 9" key="1">
    <citation type="submission" date="2019-03" db="EMBL/GenBank/DDBJ databases">
        <title>Sequencing the genomes of 1000 actinobacteria strains.</title>
        <authorList>
            <person name="Klenk H.-P."/>
        </authorList>
    </citation>
    <scope>NUCLEOTIDE SEQUENCE [LARGE SCALE GENOMIC DNA]</scope>
    <source>
        <strain evidence="8 9">DSM 43805</strain>
    </source>
</reference>
<dbReference type="PROSITE" id="PS00012">
    <property type="entry name" value="PHOSPHOPANTETHEINE"/>
    <property type="match status" value="3"/>
</dbReference>
<dbReference type="InterPro" id="IPR001242">
    <property type="entry name" value="Condensation_dom"/>
</dbReference>
<dbReference type="Gene3D" id="2.30.38.10">
    <property type="entry name" value="Luciferase, Domain 3"/>
    <property type="match status" value="2"/>
</dbReference>
<dbReference type="CDD" id="cd05930">
    <property type="entry name" value="A_NRPS"/>
    <property type="match status" value="2"/>
</dbReference>
<dbReference type="PANTHER" id="PTHR45527">
    <property type="entry name" value="NONRIBOSOMAL PEPTIDE SYNTHETASE"/>
    <property type="match status" value="1"/>
</dbReference>
<keyword evidence="9" id="KW-1185">Reference proteome</keyword>
<dbReference type="PANTHER" id="PTHR45527:SF1">
    <property type="entry name" value="FATTY ACID SYNTHASE"/>
    <property type="match status" value="1"/>
</dbReference>
<evidence type="ECO:0000256" key="2">
    <source>
        <dbReference type="ARBA" id="ARBA00022450"/>
    </source>
</evidence>
<dbReference type="PROSITE" id="PS00455">
    <property type="entry name" value="AMP_BINDING"/>
    <property type="match status" value="3"/>
</dbReference>
<dbReference type="InterPro" id="IPR010060">
    <property type="entry name" value="NRPS_synth"/>
</dbReference>
<dbReference type="Gene3D" id="3.30.300.30">
    <property type="match status" value="3"/>
</dbReference>
<dbReference type="FunFam" id="2.30.38.10:FF:000001">
    <property type="entry name" value="Non-ribosomal peptide synthetase PvdI"/>
    <property type="match status" value="3"/>
</dbReference>
<dbReference type="InterPro" id="IPR020806">
    <property type="entry name" value="PKS_PP-bd"/>
</dbReference>
<dbReference type="Gene3D" id="1.10.1200.10">
    <property type="entry name" value="ACP-like"/>
    <property type="match status" value="3"/>
</dbReference>
<dbReference type="Pfam" id="PF00668">
    <property type="entry name" value="Condensation"/>
    <property type="match status" value="4"/>
</dbReference>
<evidence type="ECO:0000256" key="5">
    <source>
        <dbReference type="ARBA" id="ARBA00023194"/>
    </source>
</evidence>
<dbReference type="NCBIfam" id="TIGR01720">
    <property type="entry name" value="NRPS-para261"/>
    <property type="match status" value="1"/>
</dbReference>
<name>A0A4R6JZ13_9ACTN</name>
<dbReference type="Pfam" id="PF00501">
    <property type="entry name" value="AMP-binding"/>
    <property type="match status" value="3"/>
</dbReference>
<dbReference type="Proteomes" id="UP000294901">
    <property type="component" value="Unassembled WGS sequence"/>
</dbReference>
<keyword evidence="5" id="KW-0045">Antibiotic biosynthesis</keyword>
<dbReference type="FunFam" id="3.40.50.12780:FF:000012">
    <property type="entry name" value="Non-ribosomal peptide synthetase"/>
    <property type="match status" value="2"/>
</dbReference>
<sequence length="3641" mass="389000">MSEIRTDRHPATPAQVGIWIAQQLEPDSSRFLCAGYLDLVGALDVDVLARTVEQTVRETETLRLRLVDEDGQLWQEPASGTPRPLLVADVAGHPDPAAEAHRRMEHDLTSGADLAGPHPPHRHIVLRLAPDRHLLYFRYHHLVLDGFGQALHFRRLATVYSALVAGNEPPAARHVPLTALAAEERAFGNTPRGRRAAAYWQSLPAEPPANAALVAGPGRADGPVTRTSLTLPAEQADRLRSVAGGAGSRWSSVFIAGLAAYVHRMTGARDVELTLPVTARTTPGALTTPAMLANELPLRLTIEPASTFGDLVRHTTEQTGELLRHQRHRSAELRRRGGGAGVVVNVMGFPGSPAFGDCRATAHQLSTGPVGDLVVNVYGDPEQGIHVDFLSAAGRPDGELTAHRDRFAHLLGRLSDRPGRPLGSAELMDAAELARLEDWNDTVHPVPASTLPEAFERQARRDPGRVALRAGPVTLTYGDLNAAANRLARVLVAEGVGAEDFVAVAVPRTDQLVIALLAVLKAGAAYCPIDLSYPADRIRYMLTDAAPALLLSTRESAGAVAGHEAPALVLDSQATTDRLTAAPGHDLAEAELRRPRKPQHPAYLIYTSGSTGAPKGVIGLHAGAVNRLAWGASAFPYATDAPVLAKSSMSFIDGSTELLGPLLHGGVVVLAGASDGAGAGDLAALVARHRAGRLTVVPSLLGALLDGDVAGLATCRLWVTSGEALPPAYADRFARALPGAELVNFYGASEASGDSLFAACRPGDVAIGRPIWNTRAYVLDDQLRPVPPGAAGELYVAGLGLARGYLRRPALTAERFVACPSGPPGERMYRTGDLVRRRLDGALDHLGRADHQVKIRGFRVELGEVEAALSAGAHVAAAAAAAHPDPDGEQRLHGYVVAAPGEDIDPAELRRHLAGRLPQPLLPATLTVLPALPLTPNGKLDRAALPAPRRAAPGEGRAPANRLEKLWCDLFAEALHLDRVGPDDGFFDLGGHSVLALRVAGRARRAGFTVTVRDIMQVVTPAGLAAVCAELPADGGSAYAPAPPPLPGAELAGLLEREPAGAAVAPLTPLQEGLLYIAQNHTAASDPYTVQVSLDLTGPLDPDRLRAAWVALLRRHTGLRAGVRTGLSRPVQVVTDVRAPWQHHDLTDRPADAATLLEEQRWGRFTLEDAPLARCALLTLGAQRHRLALTFHHILVDGWSLPVLVRDLLALYSDGGPAALPPAPSHVDHLAWLAAQDRPAAAEAWRDALSGLDGPTRLAATTPDRTPVRPRQVTVELPAEETSALRETARRYGVTVNVVVQTAWALVLRLLTGRDDVVFGTTVAGRSPEVPAVDDIVGMLINTVPVRVRLDPAESAAGVFARLWSEYAALLEHQHLGLADIQRAAGADELFDSLLAFESYPIEPAALDDLARSTGLRLVGMDAQAATHYPLTVIVLPGDRLRFRLDHQPDLITPEAARTIADRLLRALRELARAPRTPVSQVELLDPVERRQVLTVWNDTARPPLGLCPSRLFEAQVALVPQRPAVVHGDTTLTYAELDRRAERLAGLLVEHGAGPGRIVAVALGRDELLLVALLAVLKTGAAYLPLDTGHPADRLAFMLDDAAPTLVLSSTETAEQLPAGGPPRLLLDTAPTRQRLAAAGPASPRGLLSPALPAYVIYTSGSTGRPKGVVIPGHAMVNFLTAMSGPVPLTPADRLLAVTTVSFDMSVIELFLPLAVGAAVVLADREVVRDPAALAAELARQDITAMMATPSLWHALVTGTDADLTRVRALVGGEALPSDLAADLVRRTRAVINLYGPTETTVYSTTLAVRSEAGTPGIGQPIDNTRAYVLDAGLRPLPAGTTGELYLAGDGLAQGYLHRPGLTAERFIACPYGPPGERMYRTGDLARWTPDGRLDYLGRVDHQVKLRGYRIEPAEIEATLAGHERVSRVTVLLREDRPGDRRLVAYVVPAAGATLEPAELRSWAAEALPEYMVPAAVVVLAELPSTPNGKLDRNALPAPDHAAGRSGRGFRSPTEELLCAAFAEILGITSVAAHDDFFALGGHSLLATRLIARIRSVVGREVSVRQLFDARTPAALAGLLGDSGEVRRPALTAGDRPERVPLSNAQRRLWVLHRVDRADAAYHLPMVLRMRGDLDAGALRAAIGDVVARHESLRTLVAADGPEPGQLVLPAAAATPELVAAPVTAAELDAELTRLAREPFDLAAQPPLRCHLLRLDENDHVLVLVLHHISGDGWSFGPLARDLATAYTTRRQGRAPEWAELPVQYSDYTLWQRRLLGDAADPGSVLARQLAYWTETLAGLPEELALPVDRARPAVPSHAGRRVEVSVTPELHERLAGLARGRGATLFMVVHAALASLLSRVGAGSDIPIGVPVAGRTDEALDDLIGFFVNTVVLRLDLEDDPTFAGLLDRSREAALAAYAHQDLPFERLVDALKPARSLSRHPLFQVMLALDNTGNDAARTSIVALPGLDVDIEPVDPGDAKFDLSLSLDELHGPQGAPGGLRGFLEYSTDLFDEATARDLAARLGRLLAAVAADPDRPVSQIDLLDPDERRQLTRWNDTGHPVPGETLAALLNAQAVAAADHTAVVFEGTELTYAEFDARANRLAAELRRAGVGPERVVAVAAPRSVELVLALVAVVKAGGAYLPVELDHPADRIAHMCRDAAPVLALTTVDAAKALPADGPPRLLLDSPRIRRLLATGDAAAPALDDLDPAHPAYVIYTSGSTGRPKGVQVSHRAIVNRLAWMQGMHRLDATDRVLQKTPSGFDVSVWEFFWPLLTGAALVVARPDGHRDPQYLAELITSRRVTTVHFVPSMLRPFVEHVDGRGCPTLRRVFVSGEALSRELQRRYHQAIGAPLHNLYGPTEAAVDVTFHECRPDAGDGPVPIGRPIWNTRLHVLDARGRQAPPGVSGELYLAGTGLARGYLNRPGLTAERFVADPYGPPGSRMYRTGDLVRRRRDGSLDFLGRVDDQVKLRGLRIELGEIETVLARHPGIAACAVVVREDRPGDQRLTGYVVPSATPAVTPDDLRVHLGGELPEYMVPVAFVTMDALPVTTNGKLDRRALPAPAVDPGGRSRPPRGDREIQLAALFAEVLGVPRPGAEDGFFDLGGDSILALDLVGRARRAGLLINVRDVFDRRTVAGLAAVATPLDSGPAEPAISPIGELPALPLMRRFARSGHDEQFHQAMLVRMPAAAGQADLTAAVQALLDHHDALRLRRTDPGEPGLEVRERGSVAAGPLVRRVDAAGRTARDLAELMRAEALAARGRLAPGEGRMVQAVWFDRGPAEPGRLLLMAHHLVVDGVSWRILLSDLATAWRALSAGRVPELPPVGTSLRAWAHQLRDDAASEQVTADLGHWLGVLDTAGLGARRLDPARDTAGAAGHLGLRLPVEVTRALLELAPAFRAGVDELLLTGLALVATDWLAELDGGPADRLTISVEGHGRAEERRRGTDLSRTVGWFTSQYPVRLDLSGLYRGDAEAALKHVKEQLRAVPDGGLGYGLLRYLNPRTAAAFTAPEPAMGFNYLGRFAAGDSDFSALLEGAELVSAAEPEMPLSHAVEVNAVTEDGSDGPQLVARWTWAPSLLDRPAVTRLAERWFAWLHRFAQRAGQLDPGGFTPSDVALSHLDQQDIDLLEAELEAFR</sequence>
<dbReference type="EMBL" id="SNWR01000001">
    <property type="protein sequence ID" value="TDO42019.1"/>
    <property type="molecule type" value="Genomic_DNA"/>
</dbReference>
<dbReference type="Gene3D" id="3.30.559.10">
    <property type="entry name" value="Chloramphenicol acetyltransferase-like domain"/>
    <property type="match status" value="4"/>
</dbReference>
<dbReference type="Gene3D" id="3.40.50.12780">
    <property type="entry name" value="N-terminal domain of ligase-like"/>
    <property type="match status" value="1"/>
</dbReference>
<keyword evidence="4" id="KW-0677">Repeat</keyword>
<dbReference type="CDD" id="cd19540">
    <property type="entry name" value="LCL_NRPS-like"/>
    <property type="match status" value="1"/>
</dbReference>
<dbReference type="FunFam" id="3.40.50.980:FF:000002">
    <property type="entry name" value="Enterobactin synthetase component F"/>
    <property type="match status" value="1"/>
</dbReference>
<dbReference type="NCBIfam" id="TIGR01733">
    <property type="entry name" value="AA-adenyl-dom"/>
    <property type="match status" value="3"/>
</dbReference>
<dbReference type="InterPro" id="IPR025110">
    <property type="entry name" value="AMP-bd_C"/>
</dbReference>
<dbReference type="OrthoDB" id="5476914at2"/>
<dbReference type="FunFam" id="3.30.300.30:FF:000010">
    <property type="entry name" value="Enterobactin synthetase component F"/>
    <property type="match status" value="2"/>
</dbReference>
<dbReference type="InterPro" id="IPR042099">
    <property type="entry name" value="ANL_N_sf"/>
</dbReference>
<feature type="region of interest" description="Disordered" evidence="6">
    <location>
        <begin position="1991"/>
        <end position="2010"/>
    </location>
</feature>
<dbReference type="GO" id="GO:0009239">
    <property type="term" value="P:enterobactin biosynthetic process"/>
    <property type="evidence" value="ECO:0007669"/>
    <property type="project" value="TreeGrafter"/>
</dbReference>
<dbReference type="SUPFAM" id="SSF56801">
    <property type="entry name" value="Acetyl-CoA synthetase-like"/>
    <property type="match status" value="3"/>
</dbReference>
<evidence type="ECO:0000256" key="4">
    <source>
        <dbReference type="ARBA" id="ARBA00022737"/>
    </source>
</evidence>
<evidence type="ECO:0000259" key="7">
    <source>
        <dbReference type="PROSITE" id="PS50075"/>
    </source>
</evidence>
<dbReference type="SUPFAM" id="SSF47336">
    <property type="entry name" value="ACP-like"/>
    <property type="match status" value="3"/>
</dbReference>
<evidence type="ECO:0000256" key="3">
    <source>
        <dbReference type="ARBA" id="ARBA00022553"/>
    </source>
</evidence>
<dbReference type="GO" id="GO:0009366">
    <property type="term" value="C:enterobactin synthetase complex"/>
    <property type="evidence" value="ECO:0007669"/>
    <property type="project" value="TreeGrafter"/>
</dbReference>
<dbReference type="InterPro" id="IPR020845">
    <property type="entry name" value="AMP-binding_CS"/>
</dbReference>
<dbReference type="FunFam" id="3.40.50.980:FF:000001">
    <property type="entry name" value="Non-ribosomal peptide synthetase"/>
    <property type="match status" value="3"/>
</dbReference>
<evidence type="ECO:0000313" key="9">
    <source>
        <dbReference type="Proteomes" id="UP000294901"/>
    </source>
</evidence>
<evidence type="ECO:0000256" key="6">
    <source>
        <dbReference type="SAM" id="MobiDB-lite"/>
    </source>
</evidence>
<dbReference type="CDD" id="cd19543">
    <property type="entry name" value="DCL_NRPS"/>
    <property type="match status" value="1"/>
</dbReference>
<dbReference type="GO" id="GO:0047527">
    <property type="term" value="F:2,3-dihydroxybenzoate-serine ligase activity"/>
    <property type="evidence" value="ECO:0007669"/>
    <property type="project" value="TreeGrafter"/>
</dbReference>
<keyword evidence="3" id="KW-0597">Phosphoprotein</keyword>
<protein>
    <submittedName>
        <fullName evidence="8">Non-ribosomal peptide synthase protein (TIGR01720 family)/amino acid adenylation domain-containing protein</fullName>
    </submittedName>
</protein>
<dbReference type="InterPro" id="IPR009081">
    <property type="entry name" value="PP-bd_ACP"/>
</dbReference>
<evidence type="ECO:0000256" key="1">
    <source>
        <dbReference type="ARBA" id="ARBA00001957"/>
    </source>
</evidence>
<dbReference type="InterPro" id="IPR036736">
    <property type="entry name" value="ACP-like_sf"/>
</dbReference>
<keyword evidence="2" id="KW-0596">Phosphopantetheine</keyword>
<evidence type="ECO:0000313" key="8">
    <source>
        <dbReference type="EMBL" id="TDO42019.1"/>
    </source>
</evidence>
<dbReference type="GO" id="GO:0043041">
    <property type="term" value="P:amino acid activation for nonribosomal peptide biosynthetic process"/>
    <property type="evidence" value="ECO:0007669"/>
    <property type="project" value="TreeGrafter"/>
</dbReference>
<dbReference type="SMART" id="SM00823">
    <property type="entry name" value="PKS_PP"/>
    <property type="match status" value="3"/>
</dbReference>